<dbReference type="RefSeq" id="WP_013158211.1">
    <property type="nucleotide sequence ID" value="NC_014212.1"/>
</dbReference>
<dbReference type="KEGG" id="msv:Mesil_1776"/>
<dbReference type="AlphaFoldDB" id="D7BFV1"/>
<accession>D7BFV1</accession>
<dbReference type="Proteomes" id="UP000001916">
    <property type="component" value="Chromosome"/>
</dbReference>
<sequence>MLPRIIIRELNAPRPQIGVSLQPQEMHWQILGPDGRVIRESEQPLHNLVLNNAKELAATYRFSTLNMYAKVGTGSSIPSATQTALDNQVADTNSIPSGESDSVTYVSPGVYDVRRVREFTAAQVRGNNLTEWGWGPVSGIGNLMSRELFRDANSTPITLTLGTDQNLRLIYKTRITISPAPNTATPASITIANLGTYNGNFWTKRGNEDAGNGDLYLAELAAIGAGSPLNTDTAGLCIAGLSANLNTAEPYIHVYRVNDFGLSYAPYTAASKKRTTQTVTADISQWNTTLWGLMIGANITGFDNVSHAGVVFNFGASFVKDSLHKLIINPWDIVTWT</sequence>
<organism evidence="1 2">
    <name type="scientific">Allomeiothermus silvanus (strain ATCC 700542 / DSM 9946 / NBRC 106475 / NCIMB 13440 / VI-R2)</name>
    <name type="common">Thermus silvanus</name>
    <dbReference type="NCBI Taxonomy" id="526227"/>
    <lineage>
        <taxon>Bacteria</taxon>
        <taxon>Thermotogati</taxon>
        <taxon>Deinococcota</taxon>
        <taxon>Deinococci</taxon>
        <taxon>Thermales</taxon>
        <taxon>Thermaceae</taxon>
        <taxon>Allomeiothermus</taxon>
    </lineage>
</organism>
<evidence type="ECO:0000313" key="1">
    <source>
        <dbReference type="EMBL" id="ADH63654.1"/>
    </source>
</evidence>
<name>D7BFV1_ALLS1</name>
<dbReference type="STRING" id="526227.Mesil_1776"/>
<gene>
    <name evidence="1" type="ordered locus">Mesil_1776</name>
</gene>
<reference evidence="1 2" key="1">
    <citation type="journal article" date="2010" name="Stand. Genomic Sci.">
        <title>Complete genome sequence of Meiothermus silvanus type strain (VI-R2).</title>
        <authorList>
            <person name="Sikorski J."/>
            <person name="Tindall B.J."/>
            <person name="Lowry S."/>
            <person name="Lucas S."/>
            <person name="Nolan M."/>
            <person name="Copeland A."/>
            <person name="Glavina Del Rio T."/>
            <person name="Tice H."/>
            <person name="Cheng J.F."/>
            <person name="Han C."/>
            <person name="Pitluck S."/>
            <person name="Liolios K."/>
            <person name="Ivanova N."/>
            <person name="Mavromatis K."/>
            <person name="Mikhailova N."/>
            <person name="Pati A."/>
            <person name="Goodwin L."/>
            <person name="Chen A."/>
            <person name="Palaniappan K."/>
            <person name="Land M."/>
            <person name="Hauser L."/>
            <person name="Chang Y.J."/>
            <person name="Jeffries C.D."/>
            <person name="Rohde M."/>
            <person name="Goker M."/>
            <person name="Woyke T."/>
            <person name="Bristow J."/>
            <person name="Eisen J.A."/>
            <person name="Markowitz V."/>
            <person name="Hugenholtz P."/>
            <person name="Kyrpides N.C."/>
            <person name="Klenk H.P."/>
            <person name="Lapidus A."/>
        </authorList>
    </citation>
    <scope>NUCLEOTIDE SEQUENCE [LARGE SCALE GENOMIC DNA]</scope>
    <source>
        <strain evidence="2">ATCC 700542 / DSM 9946 / VI-R2</strain>
    </source>
</reference>
<dbReference type="HOGENOM" id="CLU_823387_0_0_0"/>
<dbReference type="EMBL" id="CP002042">
    <property type="protein sequence ID" value="ADH63654.1"/>
    <property type="molecule type" value="Genomic_DNA"/>
</dbReference>
<dbReference type="OrthoDB" id="31683at2"/>
<keyword evidence="2" id="KW-1185">Reference proteome</keyword>
<evidence type="ECO:0000313" key="2">
    <source>
        <dbReference type="Proteomes" id="UP000001916"/>
    </source>
</evidence>
<proteinExistence type="predicted"/>
<protein>
    <submittedName>
        <fullName evidence="1">Uncharacterized protein</fullName>
    </submittedName>
</protein>